<keyword evidence="4" id="KW-0408">Iron</keyword>
<keyword evidence="7" id="KW-1185">Reference proteome</keyword>
<dbReference type="GO" id="GO:0046872">
    <property type="term" value="F:metal ion binding"/>
    <property type="evidence" value="ECO:0007669"/>
    <property type="project" value="UniProtKB-KW"/>
</dbReference>
<dbReference type="GO" id="GO:0019825">
    <property type="term" value="F:oxygen binding"/>
    <property type="evidence" value="ECO:0007669"/>
    <property type="project" value="InterPro"/>
</dbReference>
<feature type="region of interest" description="Disordered" evidence="5">
    <location>
        <begin position="123"/>
        <end position="142"/>
    </location>
</feature>
<evidence type="ECO:0000256" key="5">
    <source>
        <dbReference type="SAM" id="MobiDB-lite"/>
    </source>
</evidence>
<dbReference type="AlphaFoldDB" id="A0A6G6WHL4"/>
<gene>
    <name evidence="6" type="ORF">G5V58_20370</name>
</gene>
<dbReference type="InterPro" id="IPR001486">
    <property type="entry name" value="Hemoglobin_trunc"/>
</dbReference>
<keyword evidence="2" id="KW-0349">Heme</keyword>
<evidence type="ECO:0000256" key="2">
    <source>
        <dbReference type="ARBA" id="ARBA00022617"/>
    </source>
</evidence>
<name>A0A6G6WHL4_9ACTN</name>
<dbReference type="RefSeq" id="WP_165236739.1">
    <property type="nucleotide sequence ID" value="NZ_CP049257.1"/>
</dbReference>
<dbReference type="KEGG" id="nano:G5V58_20370"/>
<dbReference type="Pfam" id="PF01152">
    <property type="entry name" value="Bac_globin"/>
    <property type="match status" value="1"/>
</dbReference>
<protein>
    <submittedName>
        <fullName evidence="6">Oxidoreductase</fullName>
    </submittedName>
</protein>
<evidence type="ECO:0000313" key="7">
    <source>
        <dbReference type="Proteomes" id="UP000502996"/>
    </source>
</evidence>
<dbReference type="Gene3D" id="1.10.490.10">
    <property type="entry name" value="Globins"/>
    <property type="match status" value="1"/>
</dbReference>
<keyword evidence="1" id="KW-0813">Transport</keyword>
<accession>A0A6G6WHL4</accession>
<evidence type="ECO:0000313" key="6">
    <source>
        <dbReference type="EMBL" id="QIG44818.1"/>
    </source>
</evidence>
<dbReference type="InterPro" id="IPR009050">
    <property type="entry name" value="Globin-like_sf"/>
</dbReference>
<evidence type="ECO:0000256" key="4">
    <source>
        <dbReference type="ARBA" id="ARBA00023004"/>
    </source>
</evidence>
<evidence type="ECO:0000256" key="3">
    <source>
        <dbReference type="ARBA" id="ARBA00022723"/>
    </source>
</evidence>
<organism evidence="6 7">
    <name type="scientific">Nocardioides anomalus</name>
    <dbReference type="NCBI Taxonomy" id="2712223"/>
    <lineage>
        <taxon>Bacteria</taxon>
        <taxon>Bacillati</taxon>
        <taxon>Actinomycetota</taxon>
        <taxon>Actinomycetes</taxon>
        <taxon>Propionibacteriales</taxon>
        <taxon>Nocardioidaceae</taxon>
        <taxon>Nocardioides</taxon>
    </lineage>
</organism>
<sequence length="142" mass="15777">MSTLYEAIGGDDGALRLAHAWHERVLADPVVSHAFEHGYRADHTERLAAYWAEALGGPPTFSETMGSESEVVRLHSGNGEHDEMDRRAVQAFADSLADTGVPEEHRERLVTWFREANQHVNHHYAAPDDVPDGLDVPVVQNE</sequence>
<dbReference type="SUPFAM" id="SSF46458">
    <property type="entry name" value="Globin-like"/>
    <property type="match status" value="1"/>
</dbReference>
<dbReference type="GO" id="GO:0020037">
    <property type="term" value="F:heme binding"/>
    <property type="evidence" value="ECO:0007669"/>
    <property type="project" value="InterPro"/>
</dbReference>
<dbReference type="Proteomes" id="UP000502996">
    <property type="component" value="Chromosome"/>
</dbReference>
<dbReference type="EMBL" id="CP049257">
    <property type="protein sequence ID" value="QIG44818.1"/>
    <property type="molecule type" value="Genomic_DNA"/>
</dbReference>
<evidence type="ECO:0000256" key="1">
    <source>
        <dbReference type="ARBA" id="ARBA00022448"/>
    </source>
</evidence>
<dbReference type="InterPro" id="IPR012292">
    <property type="entry name" value="Globin/Proto"/>
</dbReference>
<proteinExistence type="predicted"/>
<feature type="compositionally biased region" description="Low complexity" evidence="5">
    <location>
        <begin position="133"/>
        <end position="142"/>
    </location>
</feature>
<keyword evidence="3" id="KW-0479">Metal-binding</keyword>
<reference evidence="6 7" key="1">
    <citation type="submission" date="2020-02" db="EMBL/GenBank/DDBJ databases">
        <title>Full genome sequence of Nocardioides sp. R-3366.</title>
        <authorList>
            <person name="Im W.-T."/>
        </authorList>
    </citation>
    <scope>NUCLEOTIDE SEQUENCE [LARGE SCALE GENOMIC DNA]</scope>
    <source>
        <strain evidence="6 7">R-3366</strain>
    </source>
</reference>